<dbReference type="CDD" id="cd20405">
    <property type="entry name" value="Tudor_Agenet_AtDUF_rpt1_3"/>
    <property type="match status" value="2"/>
</dbReference>
<evidence type="ECO:0000259" key="1">
    <source>
        <dbReference type="SMART" id="SM00743"/>
    </source>
</evidence>
<dbReference type="Pfam" id="PF05641">
    <property type="entry name" value="Agenet"/>
    <property type="match status" value="3"/>
</dbReference>
<name>A0AAP0HCR5_9ASTR</name>
<proteinExistence type="predicted"/>
<organism evidence="2 3">
    <name type="scientific">Deinandra increscens subsp. villosa</name>
    <dbReference type="NCBI Taxonomy" id="3103831"/>
    <lineage>
        <taxon>Eukaryota</taxon>
        <taxon>Viridiplantae</taxon>
        <taxon>Streptophyta</taxon>
        <taxon>Embryophyta</taxon>
        <taxon>Tracheophyta</taxon>
        <taxon>Spermatophyta</taxon>
        <taxon>Magnoliopsida</taxon>
        <taxon>eudicotyledons</taxon>
        <taxon>Gunneridae</taxon>
        <taxon>Pentapetalae</taxon>
        <taxon>asterids</taxon>
        <taxon>campanulids</taxon>
        <taxon>Asterales</taxon>
        <taxon>Asteraceae</taxon>
        <taxon>Asteroideae</taxon>
        <taxon>Heliantheae alliance</taxon>
        <taxon>Madieae</taxon>
        <taxon>Madiinae</taxon>
        <taxon>Deinandra</taxon>
    </lineage>
</organism>
<dbReference type="SMART" id="SM00743">
    <property type="entry name" value="Agenet"/>
    <property type="match status" value="4"/>
</dbReference>
<dbReference type="InterPro" id="IPR014002">
    <property type="entry name" value="Agenet_dom_plant"/>
</dbReference>
<dbReference type="EMBL" id="JBCNJP010000003">
    <property type="protein sequence ID" value="KAK9079902.1"/>
    <property type="molecule type" value="Genomic_DNA"/>
</dbReference>
<evidence type="ECO:0000313" key="2">
    <source>
        <dbReference type="EMBL" id="KAK9079902.1"/>
    </source>
</evidence>
<dbReference type="CDD" id="cd20406">
    <property type="entry name" value="Tudor_Agenet_AtDUF_rpt2_4"/>
    <property type="match status" value="2"/>
</dbReference>
<feature type="domain" description="Agenet" evidence="1">
    <location>
        <begin position="82"/>
        <end position="138"/>
    </location>
</feature>
<feature type="domain" description="Agenet" evidence="1">
    <location>
        <begin position="163"/>
        <end position="231"/>
    </location>
</feature>
<accession>A0AAP0HCR5</accession>
<feature type="domain" description="Agenet" evidence="1">
    <location>
        <begin position="7"/>
        <end position="79"/>
    </location>
</feature>
<dbReference type="AlphaFoldDB" id="A0AAP0HCR5"/>
<protein>
    <recommendedName>
        <fullName evidence="1">Agenet domain-containing protein</fullName>
    </recommendedName>
</protein>
<dbReference type="PANTHER" id="PTHR31917:SF147">
    <property type="entry name" value="AGENET DOMAIN-CONTAINING PROTEIN"/>
    <property type="match status" value="1"/>
</dbReference>
<gene>
    <name evidence="2" type="ORF">SSX86_001576</name>
</gene>
<sequence>MADDLNSVFKIGAEVEISSNDNGFRGAWYSGTILKSTTKNNKQMIQVEYKTLMANESGTKHLRETLNVVQLRPPPPREKRDRDFKFSEEVDAYYNDGWWEGVITDVLPGNRYSVFFRAAREQLEFSGSELRLHREWFHGNWVPPLEQEAEASISIELNICDNKEFIKGATVEVCSDEDGFYGAWFTATILEQLSTGSFKVQYQSLRNDDDTAFITEIVDTNHIRPCPPKETIDRFRLFEEVDAMHNDGWWVGVIFKVSSRQRYEVFFRGTNEEIVFKQSDLRRHLEWINGKWVSSSSVCNLVCKEM</sequence>
<feature type="domain" description="Agenet" evidence="1">
    <location>
        <begin position="233"/>
        <end position="289"/>
    </location>
</feature>
<reference evidence="2 3" key="1">
    <citation type="submission" date="2024-04" db="EMBL/GenBank/DDBJ databases">
        <title>The reference genome of an endangered Asteraceae, Deinandra increscens subsp. villosa, native to the Central Coast of California.</title>
        <authorList>
            <person name="Guilliams M."/>
            <person name="Hasenstab-Lehman K."/>
            <person name="Meyer R."/>
            <person name="Mcevoy S."/>
        </authorList>
    </citation>
    <scope>NUCLEOTIDE SEQUENCE [LARGE SCALE GENOMIC DNA]</scope>
    <source>
        <tissue evidence="2">Leaf</tissue>
    </source>
</reference>
<dbReference type="PANTHER" id="PTHR31917">
    <property type="entry name" value="AGENET DOMAIN-CONTAINING PROTEIN-RELATED"/>
    <property type="match status" value="1"/>
</dbReference>
<evidence type="ECO:0000313" key="3">
    <source>
        <dbReference type="Proteomes" id="UP001408789"/>
    </source>
</evidence>
<comment type="caution">
    <text evidence="2">The sequence shown here is derived from an EMBL/GenBank/DDBJ whole genome shotgun (WGS) entry which is preliminary data.</text>
</comment>
<dbReference type="Proteomes" id="UP001408789">
    <property type="component" value="Unassembled WGS sequence"/>
</dbReference>
<keyword evidence="3" id="KW-1185">Reference proteome</keyword>
<dbReference type="InterPro" id="IPR008395">
    <property type="entry name" value="Agenet-like_dom"/>
</dbReference>
<dbReference type="Gene3D" id="2.30.30.140">
    <property type="match status" value="1"/>
</dbReference>